<accession>A0A7R9BUN5</accession>
<evidence type="ECO:0000313" key="2">
    <source>
        <dbReference type="EMBL" id="CAD7281906.1"/>
    </source>
</evidence>
<organism evidence="2">
    <name type="scientific">Notodromas monacha</name>
    <dbReference type="NCBI Taxonomy" id="399045"/>
    <lineage>
        <taxon>Eukaryota</taxon>
        <taxon>Metazoa</taxon>
        <taxon>Ecdysozoa</taxon>
        <taxon>Arthropoda</taxon>
        <taxon>Crustacea</taxon>
        <taxon>Oligostraca</taxon>
        <taxon>Ostracoda</taxon>
        <taxon>Podocopa</taxon>
        <taxon>Podocopida</taxon>
        <taxon>Cypridocopina</taxon>
        <taxon>Cypridoidea</taxon>
        <taxon>Cyprididae</taxon>
        <taxon>Notodromas</taxon>
    </lineage>
</organism>
<keyword evidence="1" id="KW-0812">Transmembrane</keyword>
<reference evidence="2" key="1">
    <citation type="submission" date="2020-11" db="EMBL/GenBank/DDBJ databases">
        <authorList>
            <person name="Tran Van P."/>
        </authorList>
    </citation>
    <scope>NUCLEOTIDE SEQUENCE</scope>
</reference>
<dbReference type="Proteomes" id="UP000678499">
    <property type="component" value="Unassembled WGS sequence"/>
</dbReference>
<keyword evidence="3" id="KW-1185">Reference proteome</keyword>
<proteinExistence type="predicted"/>
<keyword evidence="1" id="KW-0472">Membrane</keyword>
<dbReference type="EMBL" id="OA885312">
    <property type="protein sequence ID" value="CAD7281906.1"/>
    <property type="molecule type" value="Genomic_DNA"/>
</dbReference>
<name>A0A7R9BUN5_9CRUS</name>
<dbReference type="EMBL" id="CAJPEX010003275">
    <property type="protein sequence ID" value="CAG0922058.1"/>
    <property type="molecule type" value="Genomic_DNA"/>
</dbReference>
<sequence>MLGEFRGFVRGPEVFKESTLSVAADGGGFRGLGGDTGDCDGGHDGGPMTKFLGPTCNERADKTAILFWLCFPIWLGTLLSIWHAGKYQERRIRSRGSTQPGSPHRASRLLTPAGFQILAAVSRGFFLTVLTVGGYWRFFWDLAARPAKWARFLKSGASFAPLDPTTAAAAYDVDLFDVDVDDSDSQSTLSPPTTLCLSVTFAIL</sequence>
<keyword evidence="1" id="KW-1133">Transmembrane helix</keyword>
<gene>
    <name evidence="2" type="ORF">NMOB1V02_LOCUS9541</name>
</gene>
<evidence type="ECO:0000256" key="1">
    <source>
        <dbReference type="SAM" id="Phobius"/>
    </source>
</evidence>
<feature type="transmembrane region" description="Helical" evidence="1">
    <location>
        <begin position="65"/>
        <end position="85"/>
    </location>
</feature>
<evidence type="ECO:0000313" key="3">
    <source>
        <dbReference type="Proteomes" id="UP000678499"/>
    </source>
</evidence>
<feature type="non-terminal residue" evidence="2">
    <location>
        <position position="204"/>
    </location>
</feature>
<protein>
    <submittedName>
        <fullName evidence="2">Uncharacterized protein</fullName>
    </submittedName>
</protein>
<dbReference type="AlphaFoldDB" id="A0A7R9BUN5"/>